<keyword evidence="3" id="KW-1185">Reference proteome</keyword>
<evidence type="ECO:0000256" key="1">
    <source>
        <dbReference type="SAM" id="MobiDB-lite"/>
    </source>
</evidence>
<protein>
    <submittedName>
        <fullName evidence="2">Uncharacterized protein</fullName>
    </submittedName>
</protein>
<reference evidence="2 3" key="1">
    <citation type="submission" date="2024-02" db="EMBL/GenBank/DDBJ databases">
        <title>A draft genome for the cacao thread blight pathogen Marasmius crinis-equi.</title>
        <authorList>
            <person name="Cohen S.P."/>
            <person name="Baruah I.K."/>
            <person name="Amoako-Attah I."/>
            <person name="Bukari Y."/>
            <person name="Meinhardt L.W."/>
            <person name="Bailey B.A."/>
        </authorList>
    </citation>
    <scope>NUCLEOTIDE SEQUENCE [LARGE SCALE GENOMIC DNA]</scope>
    <source>
        <strain evidence="2 3">GH-76</strain>
    </source>
</reference>
<gene>
    <name evidence="2" type="ORF">V5O48_015935</name>
</gene>
<evidence type="ECO:0000313" key="3">
    <source>
        <dbReference type="Proteomes" id="UP001465976"/>
    </source>
</evidence>
<dbReference type="EMBL" id="JBAHYK010002015">
    <property type="protein sequence ID" value="KAL0566082.1"/>
    <property type="molecule type" value="Genomic_DNA"/>
</dbReference>
<name>A0ABR3ET76_9AGAR</name>
<evidence type="ECO:0000313" key="2">
    <source>
        <dbReference type="EMBL" id="KAL0566082.1"/>
    </source>
</evidence>
<feature type="compositionally biased region" description="Low complexity" evidence="1">
    <location>
        <begin position="49"/>
        <end position="62"/>
    </location>
</feature>
<proteinExistence type="predicted"/>
<accession>A0ABR3ET76</accession>
<dbReference type="Proteomes" id="UP001465976">
    <property type="component" value="Unassembled WGS sequence"/>
</dbReference>
<organism evidence="2 3">
    <name type="scientific">Marasmius crinis-equi</name>
    <dbReference type="NCBI Taxonomy" id="585013"/>
    <lineage>
        <taxon>Eukaryota</taxon>
        <taxon>Fungi</taxon>
        <taxon>Dikarya</taxon>
        <taxon>Basidiomycota</taxon>
        <taxon>Agaricomycotina</taxon>
        <taxon>Agaricomycetes</taxon>
        <taxon>Agaricomycetidae</taxon>
        <taxon>Agaricales</taxon>
        <taxon>Marasmiineae</taxon>
        <taxon>Marasmiaceae</taxon>
        <taxon>Marasmius</taxon>
    </lineage>
</organism>
<sequence length="149" mass="16115">MGYADEVISSRLTGIRLFTRTGLSHITADLLAWRKALIDAANLAKSQEASESSSSLSTLASTLNEEASQDPINGGATKPPPDLPISPHVQLQDPKPAQERKEGLSPDASLMSIASPLDAFENQLSQFNANIKVDLWGLIQTYWEQVRGV</sequence>
<feature type="region of interest" description="Disordered" evidence="1">
    <location>
        <begin position="44"/>
        <end position="105"/>
    </location>
</feature>
<comment type="caution">
    <text evidence="2">The sequence shown here is derived from an EMBL/GenBank/DDBJ whole genome shotgun (WGS) entry which is preliminary data.</text>
</comment>